<evidence type="ECO:0000256" key="9">
    <source>
        <dbReference type="ARBA" id="ARBA00023014"/>
    </source>
</evidence>
<dbReference type="SUPFAM" id="SSF51905">
    <property type="entry name" value="FAD/NAD(P)-binding domain"/>
    <property type="match status" value="1"/>
</dbReference>
<dbReference type="Pfam" id="PF07992">
    <property type="entry name" value="Pyr_redox_2"/>
    <property type="match status" value="1"/>
</dbReference>
<dbReference type="GO" id="GO:0051536">
    <property type="term" value="F:iron-sulfur cluster binding"/>
    <property type="evidence" value="ECO:0007669"/>
    <property type="project" value="UniProtKB-KW"/>
</dbReference>
<dbReference type="InterPro" id="IPR036188">
    <property type="entry name" value="FAD/NAD-bd_sf"/>
</dbReference>
<dbReference type="Pfam" id="PF00724">
    <property type="entry name" value="Oxidored_FMN"/>
    <property type="match status" value="1"/>
</dbReference>
<sequence>MSDQNRGAKRDPLLQPLTIKKLTLRNRIMSTAHACGLQKDGFPQEAYQAYHEEKAKGGIALSMFGGSSNVDIDSPNIFQQLNVGVDAIIPHLQRFSERMHAHGAALMCQITHLGRRGDPYAQDWLPAIGPSPIRETLHRAIPREMDEHDINRVVKAYGQAARRCEEGGLDGIETLASGHIIGQFLSPKTNHRTDRFGGSLDNRIRFALMVHDEIRRNVSDDFIVGMRFVVDEGIDGALSAEECIAAAQILQREGAVDFFNALYGSMDTARALSEETFPGMGSPAAPWVKAVGHFKRAVGLPVFHAAKLSDMASARFAVSEGHVDMAGLTRPQMTDPHMVAKLMRGEEERIRPCVGAGHCQSAHRPRCLHNAATGRELTVGHDIAKAEKQRDAIVIGAGPAGLEAARVLAERGHKVRVFEAAPQPGGQLLLAANGWRRDLVGIVDWRLAELEILGVQIECNRYMDAADILELDADLVILATGGVPQTAFGPGEEFVLSAWDIVGRQVKPQGDVLVWDNTGRHPALLAAQTAMNEGARVQLATIDTNIGQDLVYPEIIRWHKEFTKAGLRADPHLRLTEVRKTGNRLEAVLINELTHESEERVVDQVVVEMGTIPIDDAFAELRGRSGNDGVTDLHALKNLAPQPMARAGFELHRIGDAQASRNVHAAIYDALRLCSVC</sequence>
<dbReference type="GO" id="GO:0010181">
    <property type="term" value="F:FMN binding"/>
    <property type="evidence" value="ECO:0007669"/>
    <property type="project" value="InterPro"/>
</dbReference>
<evidence type="ECO:0000256" key="5">
    <source>
        <dbReference type="ARBA" id="ARBA00022643"/>
    </source>
</evidence>
<keyword evidence="8" id="KW-0408">Iron</keyword>
<dbReference type="GO" id="GO:0033543">
    <property type="term" value="P:fatty acid beta-oxidation, unsaturated, even number, reductase/isomerase pathway"/>
    <property type="evidence" value="ECO:0007669"/>
    <property type="project" value="TreeGrafter"/>
</dbReference>
<keyword evidence="4" id="KW-0285">Flavoprotein</keyword>
<comment type="similarity">
    <text evidence="3">In the N-terminal section; belongs to the NADH:flavin oxidoreductase/NADH oxidase family.</text>
</comment>
<dbReference type="InterPro" id="IPR001155">
    <property type="entry name" value="OxRdtase_FMN_N"/>
</dbReference>
<dbReference type="eggNOG" id="COG1902">
    <property type="taxonomic scope" value="Bacteria"/>
</dbReference>
<gene>
    <name evidence="12" type="primary">stcD_2</name>
    <name evidence="12" type="ORF">Mame_03259</name>
</gene>
<dbReference type="InterPro" id="IPR023753">
    <property type="entry name" value="FAD/NAD-binding_dom"/>
</dbReference>
<keyword evidence="12" id="KW-0489">Methyltransferase</keyword>
<name>A0A1U9Z4D6_9HYPH</name>
<comment type="cofactor">
    <cofactor evidence="1">
        <name>FMN</name>
        <dbReference type="ChEBI" id="CHEBI:58210"/>
    </cofactor>
</comment>
<evidence type="ECO:0000256" key="1">
    <source>
        <dbReference type="ARBA" id="ARBA00001917"/>
    </source>
</evidence>
<dbReference type="CDD" id="cd04734">
    <property type="entry name" value="OYE_like_3_FMN"/>
    <property type="match status" value="1"/>
</dbReference>
<evidence type="ECO:0000256" key="7">
    <source>
        <dbReference type="ARBA" id="ARBA00023002"/>
    </source>
</evidence>
<dbReference type="OrthoDB" id="9804454at2"/>
<evidence type="ECO:0000256" key="3">
    <source>
        <dbReference type="ARBA" id="ARBA00011048"/>
    </source>
</evidence>
<dbReference type="Gene3D" id="3.40.50.720">
    <property type="entry name" value="NAD(P)-binding Rossmann-like Domain"/>
    <property type="match status" value="1"/>
</dbReference>
<feature type="domain" description="FAD/NAD(P)-binding" evidence="11">
    <location>
        <begin position="391"/>
        <end position="618"/>
    </location>
</feature>
<keyword evidence="9" id="KW-0411">Iron-sulfur</keyword>
<keyword evidence="13" id="KW-1185">Reference proteome</keyword>
<dbReference type="KEGG" id="mmed:Mame_03259"/>
<evidence type="ECO:0000256" key="4">
    <source>
        <dbReference type="ARBA" id="ARBA00022630"/>
    </source>
</evidence>
<evidence type="ECO:0000256" key="6">
    <source>
        <dbReference type="ARBA" id="ARBA00022723"/>
    </source>
</evidence>
<evidence type="ECO:0000256" key="8">
    <source>
        <dbReference type="ARBA" id="ARBA00023004"/>
    </source>
</evidence>
<dbReference type="Gene3D" id="3.20.20.70">
    <property type="entry name" value="Aldolase class I"/>
    <property type="match status" value="1"/>
</dbReference>
<dbReference type="InterPro" id="IPR051793">
    <property type="entry name" value="NADH:flavin_oxidoreductase"/>
</dbReference>
<dbReference type="GO" id="GO:0008670">
    <property type="term" value="F:2,4-dienoyl-CoA reductase (NADPH) activity"/>
    <property type="evidence" value="ECO:0007669"/>
    <property type="project" value="TreeGrafter"/>
</dbReference>
<dbReference type="AlphaFoldDB" id="A0A1U9Z4D6"/>
<comment type="cofactor">
    <cofactor evidence="2">
        <name>[4Fe-4S] cluster</name>
        <dbReference type="ChEBI" id="CHEBI:49883"/>
    </cofactor>
</comment>
<dbReference type="STRING" id="1122214.Mame_03259"/>
<feature type="domain" description="NADH:flavin oxidoreductase/NADH oxidase N-terminal" evidence="10">
    <location>
        <begin position="13"/>
        <end position="346"/>
    </location>
</feature>
<evidence type="ECO:0000313" key="13">
    <source>
        <dbReference type="Proteomes" id="UP000191135"/>
    </source>
</evidence>
<reference evidence="12 13" key="1">
    <citation type="submission" date="2017-03" db="EMBL/GenBank/DDBJ databases">
        <title>Foreign affairs: Plasmid Transfer between Roseobacters and Rhizobia.</title>
        <authorList>
            <person name="Bartling P."/>
            <person name="Bunk B."/>
            <person name="Overmann J."/>
            <person name="Brinkmann H."/>
            <person name="Petersen J."/>
        </authorList>
    </citation>
    <scope>NUCLEOTIDE SEQUENCE [LARGE SCALE GENOMIC DNA]</scope>
    <source>
        <strain evidence="12 13">MACL11</strain>
    </source>
</reference>
<dbReference type="RefSeq" id="WP_018064247.1">
    <property type="nucleotide sequence ID" value="NZ_AQWH01000006.1"/>
</dbReference>
<dbReference type="GO" id="GO:0008168">
    <property type="term" value="F:methyltransferase activity"/>
    <property type="evidence" value="ECO:0007669"/>
    <property type="project" value="UniProtKB-KW"/>
</dbReference>
<evidence type="ECO:0000259" key="11">
    <source>
        <dbReference type="Pfam" id="PF07992"/>
    </source>
</evidence>
<protein>
    <submittedName>
        <fullName evidence="12">Putative N-methylproline demethylase</fullName>
        <ecNumber evidence="12">1.-.-.-</ecNumber>
    </submittedName>
</protein>
<keyword evidence="5" id="KW-0288">FMN</keyword>
<dbReference type="GO" id="GO:0032259">
    <property type="term" value="P:methylation"/>
    <property type="evidence" value="ECO:0007669"/>
    <property type="project" value="UniProtKB-KW"/>
</dbReference>
<keyword evidence="6" id="KW-0479">Metal-binding</keyword>
<dbReference type="PRINTS" id="PR00419">
    <property type="entry name" value="ADXRDTASE"/>
</dbReference>
<dbReference type="Proteomes" id="UP000191135">
    <property type="component" value="Chromosome"/>
</dbReference>
<keyword evidence="7 12" id="KW-0560">Oxidoreductase</keyword>
<dbReference type="InterPro" id="IPR013785">
    <property type="entry name" value="Aldolase_TIM"/>
</dbReference>
<dbReference type="eggNOG" id="COG0446">
    <property type="taxonomic scope" value="Bacteria"/>
</dbReference>
<dbReference type="PANTHER" id="PTHR42917">
    <property type="entry name" value="2,4-DIENOYL-COA REDUCTASE"/>
    <property type="match status" value="1"/>
</dbReference>
<evidence type="ECO:0000313" key="12">
    <source>
        <dbReference type="EMBL" id="AQZ52569.1"/>
    </source>
</evidence>
<dbReference type="EC" id="1.-.-.-" evidence="12"/>
<dbReference type="Gene3D" id="3.50.50.60">
    <property type="entry name" value="FAD/NAD(P)-binding domain"/>
    <property type="match status" value="1"/>
</dbReference>
<organism evidence="12 13">
    <name type="scientific">Martelella mediterranea DSM 17316</name>
    <dbReference type="NCBI Taxonomy" id="1122214"/>
    <lineage>
        <taxon>Bacteria</taxon>
        <taxon>Pseudomonadati</taxon>
        <taxon>Pseudomonadota</taxon>
        <taxon>Alphaproteobacteria</taxon>
        <taxon>Hyphomicrobiales</taxon>
        <taxon>Aurantimonadaceae</taxon>
        <taxon>Martelella</taxon>
    </lineage>
</organism>
<accession>A0A1U9Z4D6</accession>
<evidence type="ECO:0000256" key="2">
    <source>
        <dbReference type="ARBA" id="ARBA00001966"/>
    </source>
</evidence>
<keyword evidence="12" id="KW-0808">Transferase</keyword>
<proteinExistence type="inferred from homology"/>
<evidence type="ECO:0000259" key="10">
    <source>
        <dbReference type="Pfam" id="PF00724"/>
    </source>
</evidence>
<dbReference type="GO" id="GO:0046872">
    <property type="term" value="F:metal ion binding"/>
    <property type="evidence" value="ECO:0007669"/>
    <property type="project" value="UniProtKB-KW"/>
</dbReference>
<dbReference type="SUPFAM" id="SSF51395">
    <property type="entry name" value="FMN-linked oxidoreductases"/>
    <property type="match status" value="1"/>
</dbReference>
<dbReference type="PANTHER" id="PTHR42917:SF2">
    <property type="entry name" value="2,4-DIENOYL-COA REDUCTASE [(2E)-ENOYL-COA-PRODUCING]"/>
    <property type="match status" value="1"/>
</dbReference>
<dbReference type="EMBL" id="CP020330">
    <property type="protein sequence ID" value="AQZ52569.1"/>
    <property type="molecule type" value="Genomic_DNA"/>
</dbReference>